<dbReference type="Gramene" id="OB07G31030.1">
    <property type="protein sequence ID" value="OB07G31030.1"/>
    <property type="gene ID" value="OB07G31030"/>
</dbReference>
<dbReference type="AlphaFoldDB" id="J3MNX1"/>
<dbReference type="EnsemblPlants" id="OB07G31030.1">
    <property type="protein sequence ID" value="OB07G31030.1"/>
    <property type="gene ID" value="OB07G31030"/>
</dbReference>
<evidence type="ECO:0000256" key="1">
    <source>
        <dbReference type="SAM" id="MobiDB-lite"/>
    </source>
</evidence>
<accession>J3MNX1</accession>
<evidence type="ECO:0000313" key="2">
    <source>
        <dbReference type="EnsemblPlants" id="OB07G31030.1"/>
    </source>
</evidence>
<reference evidence="2" key="1">
    <citation type="journal article" date="2013" name="Nat. Commun.">
        <title>Whole-genome sequencing of Oryza brachyantha reveals mechanisms underlying Oryza genome evolution.</title>
        <authorList>
            <person name="Chen J."/>
            <person name="Huang Q."/>
            <person name="Gao D."/>
            <person name="Wang J."/>
            <person name="Lang Y."/>
            <person name="Liu T."/>
            <person name="Li B."/>
            <person name="Bai Z."/>
            <person name="Luis Goicoechea J."/>
            <person name="Liang C."/>
            <person name="Chen C."/>
            <person name="Zhang W."/>
            <person name="Sun S."/>
            <person name="Liao Y."/>
            <person name="Zhang X."/>
            <person name="Yang L."/>
            <person name="Song C."/>
            <person name="Wang M."/>
            <person name="Shi J."/>
            <person name="Liu G."/>
            <person name="Liu J."/>
            <person name="Zhou H."/>
            <person name="Zhou W."/>
            <person name="Yu Q."/>
            <person name="An N."/>
            <person name="Chen Y."/>
            <person name="Cai Q."/>
            <person name="Wang B."/>
            <person name="Liu B."/>
            <person name="Min J."/>
            <person name="Huang Y."/>
            <person name="Wu H."/>
            <person name="Li Z."/>
            <person name="Zhang Y."/>
            <person name="Yin Y."/>
            <person name="Song W."/>
            <person name="Jiang J."/>
            <person name="Jackson S.A."/>
            <person name="Wing R.A."/>
            <person name="Wang J."/>
            <person name="Chen M."/>
        </authorList>
    </citation>
    <scope>NUCLEOTIDE SEQUENCE [LARGE SCALE GENOMIC DNA]</scope>
    <source>
        <strain evidence="2">cv. IRGC 101232</strain>
    </source>
</reference>
<dbReference type="HOGENOM" id="CLU_181189_0_0_1"/>
<keyword evidence="3" id="KW-1185">Reference proteome</keyword>
<proteinExistence type="predicted"/>
<sequence length="100" mass="10727">MSRVHCTSAYTIVGGRVQQRRNVLPEPAGDGAVDQVGVVQRPLRLVAVPGDEVHAGEPQLEAVVVERHVLAELAERAAARRRGVRGHGGVERVPQVARAE</sequence>
<reference evidence="2" key="2">
    <citation type="submission" date="2013-04" db="UniProtKB">
        <authorList>
            <consortium name="EnsemblPlants"/>
        </authorList>
    </citation>
    <scope>IDENTIFICATION</scope>
</reference>
<protein>
    <submittedName>
        <fullName evidence="2">Uncharacterized protein</fullName>
    </submittedName>
</protein>
<dbReference type="Proteomes" id="UP000006038">
    <property type="component" value="Chromosome 7"/>
</dbReference>
<evidence type="ECO:0000313" key="3">
    <source>
        <dbReference type="Proteomes" id="UP000006038"/>
    </source>
</evidence>
<organism evidence="2">
    <name type="scientific">Oryza brachyantha</name>
    <name type="common">malo sina</name>
    <dbReference type="NCBI Taxonomy" id="4533"/>
    <lineage>
        <taxon>Eukaryota</taxon>
        <taxon>Viridiplantae</taxon>
        <taxon>Streptophyta</taxon>
        <taxon>Embryophyta</taxon>
        <taxon>Tracheophyta</taxon>
        <taxon>Spermatophyta</taxon>
        <taxon>Magnoliopsida</taxon>
        <taxon>Liliopsida</taxon>
        <taxon>Poales</taxon>
        <taxon>Poaceae</taxon>
        <taxon>BOP clade</taxon>
        <taxon>Oryzoideae</taxon>
        <taxon>Oryzeae</taxon>
        <taxon>Oryzinae</taxon>
        <taxon>Oryza</taxon>
    </lineage>
</organism>
<name>J3MNX1_ORYBR</name>
<feature type="region of interest" description="Disordered" evidence="1">
    <location>
        <begin position="81"/>
        <end position="100"/>
    </location>
</feature>